<evidence type="ECO:0000313" key="2">
    <source>
        <dbReference type="EMBL" id="CQH59154.1"/>
    </source>
</evidence>
<dbReference type="InterPro" id="IPR051540">
    <property type="entry name" value="S-2-haloacid_dehalogenase"/>
</dbReference>
<name>A0A0U5H4F3_9EURY</name>
<proteinExistence type="predicted"/>
<accession>A0A0U5H4F3</accession>
<dbReference type="SUPFAM" id="SSF56784">
    <property type="entry name" value="HAD-like"/>
    <property type="match status" value="1"/>
</dbReference>
<dbReference type="Pfam" id="PF00702">
    <property type="entry name" value="Hydrolase"/>
    <property type="match status" value="1"/>
</dbReference>
<dbReference type="OrthoDB" id="238326at2157"/>
<dbReference type="PANTHER" id="PTHR43316">
    <property type="entry name" value="HYDROLASE, HALOACID DELAHOGENASE-RELATED"/>
    <property type="match status" value="1"/>
</dbReference>
<dbReference type="AlphaFoldDB" id="A0A0U5H4F3"/>
<dbReference type="InterPro" id="IPR023214">
    <property type="entry name" value="HAD_sf"/>
</dbReference>
<dbReference type="KEGG" id="hhb:Hhub_2913"/>
<dbReference type="GeneID" id="26659543"/>
<reference evidence="3" key="1">
    <citation type="journal article" date="2016" name="Environ. Microbiol.">
        <title>The complete genome of a viable archaeum isolated from 123-million-year-old rock salt.</title>
        <authorList>
            <person name="Jaakkola S.T."/>
            <person name="Pfeiffer F."/>
            <person name="Ravantti J.J."/>
            <person name="Guo Q."/>
            <person name="Liu Y."/>
            <person name="Chen X."/>
            <person name="Ma H."/>
            <person name="Yang C."/>
            <person name="Oksanen H.M."/>
            <person name="Bamford D.H."/>
        </authorList>
    </citation>
    <scope>NUCLEOTIDE SEQUENCE</scope>
    <source>
        <strain evidence="3">JI20-1</strain>
    </source>
</reference>
<dbReference type="Proteomes" id="UP000066737">
    <property type="component" value="Chromosome I"/>
</dbReference>
<sequence>MPTTFDLFGTLVAAERPERPASAVADALAARDVPVPDDWADAYREPHESVPEGAELPLPVHVAAALESRGVDADPGVVREATLAAFDRPVSVRPGARDALSAAREYGRVAVLSNCSVPELVGRALDRADLNVETVVTSVGCGWRKPDPRAFEAAADALDATPESLVHVGDDRDADGGIEAVGGRAVLLDETPLESVPSELEAIACP</sequence>
<dbReference type="PANTHER" id="PTHR43316:SF3">
    <property type="entry name" value="HALOACID DEHALOGENASE, TYPE II (AFU_ORTHOLOGUE AFUA_2G07750)-RELATED"/>
    <property type="match status" value="1"/>
</dbReference>
<dbReference type="EMBL" id="LN831302">
    <property type="protein sequence ID" value="CQH59154.1"/>
    <property type="molecule type" value="Genomic_DNA"/>
</dbReference>
<organism evidence="2 3">
    <name type="scientific">Halobacterium hubeiense</name>
    <dbReference type="NCBI Taxonomy" id="1407499"/>
    <lineage>
        <taxon>Archaea</taxon>
        <taxon>Methanobacteriati</taxon>
        <taxon>Methanobacteriota</taxon>
        <taxon>Stenosarchaea group</taxon>
        <taxon>Halobacteria</taxon>
        <taxon>Halobacteriales</taxon>
        <taxon>Halobacteriaceae</taxon>
        <taxon>Halobacterium</taxon>
    </lineage>
</organism>
<dbReference type="GO" id="GO:0016787">
    <property type="term" value="F:hydrolase activity"/>
    <property type="evidence" value="ECO:0007669"/>
    <property type="project" value="UniProtKB-KW"/>
</dbReference>
<protein>
    <submittedName>
        <fullName evidence="2">HAD superfamily hydrolase</fullName>
    </submittedName>
</protein>
<dbReference type="STRING" id="1407499.HHUB_2913"/>
<dbReference type="InterPro" id="IPR036412">
    <property type="entry name" value="HAD-like_sf"/>
</dbReference>
<evidence type="ECO:0000256" key="1">
    <source>
        <dbReference type="ARBA" id="ARBA00022801"/>
    </source>
</evidence>
<dbReference type="Gene3D" id="3.40.50.1000">
    <property type="entry name" value="HAD superfamily/HAD-like"/>
    <property type="match status" value="1"/>
</dbReference>
<keyword evidence="1 2" id="KW-0378">Hydrolase</keyword>
<keyword evidence="3" id="KW-1185">Reference proteome</keyword>
<evidence type="ECO:0000313" key="3">
    <source>
        <dbReference type="Proteomes" id="UP000066737"/>
    </source>
</evidence>
<gene>
    <name evidence="2" type="ORF">HHUB_2913</name>
</gene>
<dbReference type="RefSeq" id="WP_059057315.1">
    <property type="nucleotide sequence ID" value="NZ_CEML01000001.1"/>
</dbReference>